<dbReference type="EMBL" id="CP045915">
    <property type="protein sequence ID" value="QGH36022.1"/>
    <property type="molecule type" value="Genomic_DNA"/>
</dbReference>
<proteinExistence type="inferred from homology"/>
<evidence type="ECO:0000256" key="1">
    <source>
        <dbReference type="ARBA" id="ARBA00010688"/>
    </source>
</evidence>
<dbReference type="GO" id="GO:0016301">
    <property type="term" value="F:kinase activity"/>
    <property type="evidence" value="ECO:0007669"/>
    <property type="project" value="UniProtKB-KW"/>
</dbReference>
<dbReference type="Gene3D" id="3.40.1190.20">
    <property type="match status" value="1"/>
</dbReference>
<accession>A0A5Q2TPH9</accession>
<dbReference type="PANTHER" id="PTHR43085:SF1">
    <property type="entry name" value="PSEUDOURIDINE KINASE-RELATED"/>
    <property type="match status" value="1"/>
</dbReference>
<dbReference type="GO" id="GO:0005524">
    <property type="term" value="F:ATP binding"/>
    <property type="evidence" value="ECO:0007669"/>
    <property type="project" value="UniProtKB-KW"/>
</dbReference>
<dbReference type="SUPFAM" id="SSF53613">
    <property type="entry name" value="Ribokinase-like"/>
    <property type="match status" value="1"/>
</dbReference>
<evidence type="ECO:0000256" key="3">
    <source>
        <dbReference type="ARBA" id="ARBA00022741"/>
    </source>
</evidence>
<dbReference type="Proteomes" id="UP000339690">
    <property type="component" value="Chromosome"/>
</dbReference>
<dbReference type="InterPro" id="IPR011611">
    <property type="entry name" value="PfkB_dom"/>
</dbReference>
<dbReference type="RefSeq" id="WP_153792228.1">
    <property type="nucleotide sequence ID" value="NZ_CP045915.1"/>
</dbReference>
<feature type="domain" description="Carbohydrate kinase PfkB" evidence="6">
    <location>
        <begin position="4"/>
        <end position="306"/>
    </location>
</feature>
<evidence type="ECO:0000259" key="6">
    <source>
        <dbReference type="Pfam" id="PF00294"/>
    </source>
</evidence>
<evidence type="ECO:0000256" key="5">
    <source>
        <dbReference type="ARBA" id="ARBA00022840"/>
    </source>
</evidence>
<dbReference type="InterPro" id="IPR029056">
    <property type="entry name" value="Ribokinase-like"/>
</dbReference>
<dbReference type="InterPro" id="IPR050306">
    <property type="entry name" value="PfkB_Carbo_kinase"/>
</dbReference>
<sequence length="321" mass="34970">MVDVTALGEILVDFTPNGVSEHGNPVYAANPGGAPGNLLVALSRLSKETSFIGCVGNDQFGNMLEDTLYNNGVSTSGMVYSDIHTTLAFVHIDESGDRSFSFCRNPGADTMLSKDDLKPESIAQTKIFHVGSISMTNEPSRKATRTALKVAKENGVTISYDPNLRRDLWDSLEGAKERIVELLYYADIVKLSEEELEFIAGTNEVEKGAKLIFQQYNVALLFITAGSTGSYCCNKHVILFKPGLSIKAIDTTGCGDAFFAGVLYKILENNMSYQNISEKEMSELLLFGNAMGAYVAQKQGGIPALPNLNEINKYISEVKEE</sequence>
<protein>
    <submittedName>
        <fullName evidence="7">Carbohydrate kinase</fullName>
    </submittedName>
</protein>
<keyword evidence="3" id="KW-0547">Nucleotide-binding</keyword>
<evidence type="ECO:0000313" key="7">
    <source>
        <dbReference type="EMBL" id="QGH36022.1"/>
    </source>
</evidence>
<dbReference type="CDD" id="cd01167">
    <property type="entry name" value="bac_FRK"/>
    <property type="match status" value="1"/>
</dbReference>
<evidence type="ECO:0000256" key="4">
    <source>
        <dbReference type="ARBA" id="ARBA00022777"/>
    </source>
</evidence>
<dbReference type="Pfam" id="PF00294">
    <property type="entry name" value="PfkB"/>
    <property type="match status" value="1"/>
</dbReference>
<keyword evidence="8" id="KW-1185">Reference proteome</keyword>
<evidence type="ECO:0000256" key="2">
    <source>
        <dbReference type="ARBA" id="ARBA00022679"/>
    </source>
</evidence>
<comment type="similarity">
    <text evidence="1">Belongs to the carbohydrate kinase PfkB family.</text>
</comment>
<keyword evidence="2" id="KW-0808">Transferase</keyword>
<dbReference type="KEGG" id="grc:GI584_19065"/>
<keyword evidence="4 7" id="KW-0418">Kinase</keyword>
<evidence type="ECO:0000313" key="8">
    <source>
        <dbReference type="Proteomes" id="UP000339690"/>
    </source>
</evidence>
<keyword evidence="5" id="KW-0067">ATP-binding</keyword>
<gene>
    <name evidence="7" type="ORF">GI584_19065</name>
</gene>
<name>A0A5Q2TPH9_9BACI</name>
<dbReference type="AlphaFoldDB" id="A0A5Q2TPH9"/>
<organism evidence="7 8">
    <name type="scientific">Gracilibacillus salitolerans</name>
    <dbReference type="NCBI Taxonomy" id="2663022"/>
    <lineage>
        <taxon>Bacteria</taxon>
        <taxon>Bacillati</taxon>
        <taxon>Bacillota</taxon>
        <taxon>Bacilli</taxon>
        <taxon>Bacillales</taxon>
        <taxon>Bacillaceae</taxon>
        <taxon>Gracilibacillus</taxon>
    </lineage>
</organism>
<reference evidence="7 8" key="1">
    <citation type="submission" date="2019-11" db="EMBL/GenBank/DDBJ databases">
        <title>Gracilibacillus salitolerans sp. nov., a moderate halophile isolated from a saline soil in northwest China.</title>
        <authorList>
            <person name="Gan L."/>
        </authorList>
    </citation>
    <scope>NUCLEOTIDE SEQUENCE [LARGE SCALE GENOMIC DNA]</scope>
    <source>
        <strain evidence="7 8">SCU50</strain>
    </source>
</reference>
<dbReference type="PANTHER" id="PTHR43085">
    <property type="entry name" value="HEXOKINASE FAMILY MEMBER"/>
    <property type="match status" value="1"/>
</dbReference>